<dbReference type="Pfam" id="PF12806">
    <property type="entry name" value="Acyl-CoA_dh_C"/>
    <property type="match status" value="1"/>
</dbReference>
<dbReference type="AlphaFoldDB" id="A0A5E6VRN0"/>
<evidence type="ECO:0000313" key="2">
    <source>
        <dbReference type="EMBL" id="VVN20450.1"/>
    </source>
</evidence>
<name>A0A5E6VRN0_PSEFL</name>
<dbReference type="InterPro" id="IPR025878">
    <property type="entry name" value="Acyl-CoA_dh-like_C_dom"/>
</dbReference>
<feature type="domain" description="Acetyl-CoA dehydrogenase-like C-terminal" evidence="1">
    <location>
        <begin position="17"/>
        <end position="74"/>
    </location>
</feature>
<proteinExistence type="predicted"/>
<dbReference type="Proteomes" id="UP000326241">
    <property type="component" value="Unassembled WGS sequence"/>
</dbReference>
<reference evidence="2 3" key="1">
    <citation type="submission" date="2019-09" db="EMBL/GenBank/DDBJ databases">
        <authorList>
            <person name="Chandra G."/>
            <person name="Truman W A."/>
        </authorList>
    </citation>
    <scope>NUCLEOTIDE SEQUENCE [LARGE SCALE GENOMIC DNA]</scope>
    <source>
        <strain evidence="2">PS624</strain>
    </source>
</reference>
<evidence type="ECO:0000259" key="1">
    <source>
        <dbReference type="Pfam" id="PF12806"/>
    </source>
</evidence>
<dbReference type="EMBL" id="CABVGZ010000055">
    <property type="protein sequence ID" value="VVN20450.1"/>
    <property type="molecule type" value="Genomic_DNA"/>
</dbReference>
<protein>
    <recommendedName>
        <fullName evidence="1">Acetyl-CoA dehydrogenase-like C-terminal domain-containing protein</fullName>
    </recommendedName>
</protein>
<evidence type="ECO:0000313" key="3">
    <source>
        <dbReference type="Proteomes" id="UP000326241"/>
    </source>
</evidence>
<sequence>MVRECVGDVVDVLHVLTKIVHKFCAAHAEHRQLSSFLAELNEFNQQCGDLTMNVGMAAMKYPDEVGAASVDYLM</sequence>
<accession>A0A5E6VRN0</accession>
<gene>
    <name evidence="2" type="ORF">PS624_04306</name>
</gene>
<organism evidence="2 3">
    <name type="scientific">Pseudomonas fluorescens</name>
    <dbReference type="NCBI Taxonomy" id="294"/>
    <lineage>
        <taxon>Bacteria</taxon>
        <taxon>Pseudomonadati</taxon>
        <taxon>Pseudomonadota</taxon>
        <taxon>Gammaproteobacteria</taxon>
        <taxon>Pseudomonadales</taxon>
        <taxon>Pseudomonadaceae</taxon>
        <taxon>Pseudomonas</taxon>
    </lineage>
</organism>